<dbReference type="KEGG" id="elux:BTN50_2107"/>
<dbReference type="EMBL" id="CP020663">
    <property type="protein sequence ID" value="ATF10515.1"/>
    <property type="molecule type" value="Genomic_DNA"/>
</dbReference>
<protein>
    <recommendedName>
        <fullName evidence="3">Mobile element protein</fullName>
    </recommendedName>
</protein>
<gene>
    <name evidence="1" type="ORF">BTN50_2107</name>
</gene>
<reference evidence="2" key="1">
    <citation type="submission" date="2017-04" db="EMBL/GenBank/DDBJ databases">
        <title>Genome evolution of the luminous symbionts of deep sea anglerfish.</title>
        <authorList>
            <person name="Hendry T.A."/>
        </authorList>
    </citation>
    <scope>NUCLEOTIDE SEQUENCE [LARGE SCALE GENOMIC DNA]</scope>
</reference>
<sequence length="41" mass="4649">MLFACIRPHHELLTPKNQALINRGCLAILDKYKSHAAMESN</sequence>
<evidence type="ECO:0008006" key="3">
    <source>
        <dbReference type="Google" id="ProtNLM"/>
    </source>
</evidence>
<dbReference type="Proteomes" id="UP000218160">
    <property type="component" value="Chromosome 2"/>
</dbReference>
<evidence type="ECO:0000313" key="1">
    <source>
        <dbReference type="EMBL" id="ATF10515.1"/>
    </source>
</evidence>
<proteinExistence type="predicted"/>
<organism evidence="1 2">
    <name type="scientific">Candidatus Enterovibrio altilux</name>
    <dbReference type="NCBI Taxonomy" id="1927128"/>
    <lineage>
        <taxon>Bacteria</taxon>
        <taxon>Pseudomonadati</taxon>
        <taxon>Pseudomonadota</taxon>
        <taxon>Gammaproteobacteria</taxon>
        <taxon>Vibrionales</taxon>
        <taxon>Vibrionaceae</taxon>
        <taxon>Enterovibrio</taxon>
    </lineage>
</organism>
<accession>A0A291BC35</accession>
<name>A0A291BC35_9GAMM</name>
<keyword evidence="2" id="KW-1185">Reference proteome</keyword>
<dbReference type="AlphaFoldDB" id="A0A291BC35"/>
<evidence type="ECO:0000313" key="2">
    <source>
        <dbReference type="Proteomes" id="UP000218160"/>
    </source>
</evidence>